<dbReference type="GO" id="GO:0004553">
    <property type="term" value="F:hydrolase activity, hydrolyzing O-glycosyl compounds"/>
    <property type="evidence" value="ECO:0007669"/>
    <property type="project" value="InterPro"/>
</dbReference>
<proteinExistence type="predicted"/>
<dbReference type="EMBL" id="CP007030">
    <property type="protein sequence ID" value="AHF01589.1"/>
    <property type="molecule type" value="Genomic_DNA"/>
</dbReference>
<evidence type="ECO:0000259" key="1">
    <source>
        <dbReference type="Pfam" id="PF02350"/>
    </source>
</evidence>
<keyword evidence="3" id="KW-1185">Reference proteome</keyword>
<dbReference type="OrthoDB" id="9803238at2"/>
<protein>
    <submittedName>
        <fullName evidence="2">UDP-N-acetylglucosamine 2-epimerase</fullName>
    </submittedName>
</protein>
<dbReference type="SUPFAM" id="SSF53756">
    <property type="entry name" value="UDP-Glycosyltransferase/glycogen phosphorylase"/>
    <property type="match status" value="1"/>
</dbReference>
<gene>
    <name evidence="2" type="ORF">THIAE_07320</name>
</gene>
<dbReference type="KEGG" id="tao:THIAE_07320"/>
<dbReference type="GO" id="GO:0006047">
    <property type="term" value="P:UDP-N-acetylglucosamine metabolic process"/>
    <property type="evidence" value="ECO:0007669"/>
    <property type="project" value="InterPro"/>
</dbReference>
<dbReference type="Proteomes" id="UP000005380">
    <property type="component" value="Chromosome"/>
</dbReference>
<evidence type="ECO:0000313" key="2">
    <source>
        <dbReference type="EMBL" id="AHF01589.1"/>
    </source>
</evidence>
<reference evidence="2 3" key="1">
    <citation type="submission" date="2013-12" db="EMBL/GenBank/DDBJ databases">
        <authorList>
            <consortium name="DOE Joint Genome Institute"/>
            <person name="Kappler U."/>
            <person name="Huntemann M."/>
            <person name="Han J."/>
            <person name="Chen A."/>
            <person name="Kyrpides N."/>
            <person name="Mavromatis K."/>
            <person name="Markowitz V."/>
            <person name="Palaniappan K."/>
            <person name="Ivanova N."/>
            <person name="Schaumberg A."/>
            <person name="Pati A."/>
            <person name="Liolios K."/>
            <person name="Nordberg H.P."/>
            <person name="Cantor M.N."/>
            <person name="Hua S.X."/>
            <person name="Woyke T."/>
        </authorList>
    </citation>
    <scope>NUCLEOTIDE SEQUENCE [LARGE SCALE GENOMIC DNA]</scope>
    <source>
        <strain evidence="3">AL2</strain>
    </source>
</reference>
<dbReference type="STRING" id="717772.THIAE_07320"/>
<dbReference type="InterPro" id="IPR029767">
    <property type="entry name" value="WecB-like"/>
</dbReference>
<accession>W0DX86</accession>
<organism evidence="2 3">
    <name type="scientific">Thiomicrospira aerophila AL3</name>
    <dbReference type="NCBI Taxonomy" id="717772"/>
    <lineage>
        <taxon>Bacteria</taxon>
        <taxon>Pseudomonadati</taxon>
        <taxon>Pseudomonadota</taxon>
        <taxon>Gammaproteobacteria</taxon>
        <taxon>Thiotrichales</taxon>
        <taxon>Piscirickettsiaceae</taxon>
        <taxon>Thiomicrospira</taxon>
    </lineage>
</organism>
<dbReference type="InterPro" id="IPR020004">
    <property type="entry name" value="UDP-GlcNAc_Epase"/>
</dbReference>
<sequence length="387" mass="43465">MKKVLAITGIRSEYDILYPVLKEFERHPDFELKVVVTGAHLSDWHGCTFNKIEKDGFEIADKLDTLLMTNRKTQRAKGAGLLITALTQTVERENPDFLLFVGDREESIATCVVGNYMDVIVAHIGGGDPVYGNADDPIRMACSKLAHIHFATAQDYANNILKMGEEDFRVVNTGNPALNNIIETKPLSLEELSQFLSMDIVDDHYLVVLKHPLSSEVGDAYFQMKTTMQAVARFAKQENFKVVGIYPNTDPGSYDIIQAIDEYCGETIKFYKTLPREVFVNLMRNASCLVGNSSMGILEAPTYKLPVVNVGNRQQGRLNAGNVKFVPYDDKQIFEAIKQACMDESYRSLISSIESPYGDGSAHKKIVEFLDSLDLDDDKWLIKRRLI</sequence>
<evidence type="ECO:0000313" key="3">
    <source>
        <dbReference type="Proteomes" id="UP000005380"/>
    </source>
</evidence>
<dbReference type="RefSeq" id="WP_006460550.1">
    <property type="nucleotide sequence ID" value="NZ_CP007030.1"/>
</dbReference>
<dbReference type="Gene3D" id="3.40.50.2000">
    <property type="entry name" value="Glycogen Phosphorylase B"/>
    <property type="match status" value="2"/>
</dbReference>
<dbReference type="PANTHER" id="PTHR43174">
    <property type="entry name" value="UDP-N-ACETYLGLUCOSAMINE 2-EPIMERASE"/>
    <property type="match status" value="1"/>
</dbReference>
<name>W0DX86_9GAMM</name>
<dbReference type="InterPro" id="IPR003331">
    <property type="entry name" value="UDP_GlcNAc_Epimerase_2_dom"/>
</dbReference>
<dbReference type="FunCoup" id="W0DX86">
    <property type="interactions" value="310"/>
</dbReference>
<dbReference type="AlphaFoldDB" id="W0DX86"/>
<dbReference type="PANTHER" id="PTHR43174:SF3">
    <property type="entry name" value="UDP-N-ACETYLGLUCOSAMINE 2-EPIMERASE"/>
    <property type="match status" value="1"/>
</dbReference>
<dbReference type="InParanoid" id="W0DX86"/>
<dbReference type="HOGENOM" id="CLU_061127_0_0_6"/>
<dbReference type="NCBIfam" id="TIGR03568">
    <property type="entry name" value="NeuC_NnaA"/>
    <property type="match status" value="1"/>
</dbReference>
<dbReference type="eggNOG" id="COG0381">
    <property type="taxonomic scope" value="Bacteria"/>
</dbReference>
<dbReference type="Pfam" id="PF02350">
    <property type="entry name" value="Epimerase_2"/>
    <property type="match status" value="1"/>
</dbReference>
<feature type="domain" description="UDP-N-acetylglucosamine 2-epimerase" evidence="1">
    <location>
        <begin position="22"/>
        <end position="370"/>
    </location>
</feature>